<reference evidence="6 7" key="1">
    <citation type="submission" date="2018-10" db="EMBL/GenBank/DDBJ databases">
        <title>Draft genome sequence of Bacillus salarius IM0101, isolated from a hypersaline soil in Inner Mongolia, China.</title>
        <authorList>
            <person name="Yamprayoonswat W."/>
            <person name="Boonvisut S."/>
            <person name="Jumpathong W."/>
            <person name="Sittihan S."/>
            <person name="Ruangsuj P."/>
            <person name="Wanthongcharoen S."/>
            <person name="Thongpramul N."/>
            <person name="Pimmason S."/>
            <person name="Yu B."/>
            <person name="Yasawong M."/>
        </authorList>
    </citation>
    <scope>NUCLEOTIDE SEQUENCE [LARGE SCALE GENOMIC DNA]</scope>
    <source>
        <strain evidence="6 7">IM0101</strain>
    </source>
</reference>
<evidence type="ECO:0000256" key="3">
    <source>
        <dbReference type="ARBA" id="ARBA00022989"/>
    </source>
</evidence>
<dbReference type="EMBL" id="RBVX01000070">
    <property type="protein sequence ID" value="RSL29386.1"/>
    <property type="molecule type" value="Genomic_DNA"/>
</dbReference>
<keyword evidence="1" id="KW-1003">Cell membrane</keyword>
<evidence type="ECO:0000256" key="1">
    <source>
        <dbReference type="ARBA" id="ARBA00022475"/>
    </source>
</evidence>
<feature type="transmembrane region" description="Helical" evidence="5">
    <location>
        <begin position="12"/>
        <end position="29"/>
    </location>
</feature>
<protein>
    <submittedName>
        <fullName evidence="6">DUF1516 family protein</fullName>
    </submittedName>
</protein>
<comment type="caution">
    <text evidence="6">The sequence shown here is derived from an EMBL/GenBank/DDBJ whole genome shotgun (WGS) entry which is preliminary data.</text>
</comment>
<accession>A0A3R9P3F7</accession>
<organism evidence="6 7">
    <name type="scientific">Salibacterium salarium</name>
    <dbReference type="NCBI Taxonomy" id="284579"/>
    <lineage>
        <taxon>Bacteria</taxon>
        <taxon>Bacillati</taxon>
        <taxon>Bacillota</taxon>
        <taxon>Bacilli</taxon>
        <taxon>Bacillales</taxon>
        <taxon>Bacillaceae</taxon>
    </lineage>
</organism>
<feature type="transmembrane region" description="Helical" evidence="5">
    <location>
        <begin position="41"/>
        <end position="57"/>
    </location>
</feature>
<evidence type="ECO:0000256" key="5">
    <source>
        <dbReference type="SAM" id="Phobius"/>
    </source>
</evidence>
<keyword evidence="3 5" id="KW-1133">Transmembrane helix</keyword>
<evidence type="ECO:0000256" key="2">
    <source>
        <dbReference type="ARBA" id="ARBA00022692"/>
    </source>
</evidence>
<proteinExistence type="predicted"/>
<dbReference type="Proteomes" id="UP000275076">
    <property type="component" value="Unassembled WGS sequence"/>
</dbReference>
<gene>
    <name evidence="6" type="ORF">D7Z54_31465</name>
</gene>
<dbReference type="InterPro" id="IPR010899">
    <property type="entry name" value="UPF0344"/>
</dbReference>
<evidence type="ECO:0000256" key="4">
    <source>
        <dbReference type="ARBA" id="ARBA00023136"/>
    </source>
</evidence>
<keyword evidence="4 5" id="KW-0472">Membrane</keyword>
<dbReference type="Pfam" id="PF07457">
    <property type="entry name" value="DUF1516"/>
    <property type="match status" value="1"/>
</dbReference>
<evidence type="ECO:0000313" key="7">
    <source>
        <dbReference type="Proteomes" id="UP000275076"/>
    </source>
</evidence>
<dbReference type="OrthoDB" id="2365314at2"/>
<name>A0A3R9P3F7_9BACI</name>
<sequence length="113" mass="12727">MWKMLSMFQGAHEGSWFLLVLFFLVSYFVPKQTITLMLQRLFAVIMIISGVGMLFSYGFPLLFILKGVLAVIVIAIMEMLVGKKKRSEPQGALWIACIILLVIIILLGYNVIG</sequence>
<feature type="transmembrane region" description="Helical" evidence="5">
    <location>
        <begin position="93"/>
        <end position="112"/>
    </location>
</feature>
<dbReference type="AlphaFoldDB" id="A0A3R9P3F7"/>
<evidence type="ECO:0000313" key="6">
    <source>
        <dbReference type="EMBL" id="RSL29386.1"/>
    </source>
</evidence>
<keyword evidence="2 5" id="KW-0812">Transmembrane</keyword>
<keyword evidence="7" id="KW-1185">Reference proteome</keyword>